<dbReference type="RefSeq" id="WP_263414339.1">
    <property type="nucleotide sequence ID" value="NZ_BAABBH010000001.1"/>
</dbReference>
<dbReference type="Proteomes" id="UP001634747">
    <property type="component" value="Unassembled WGS sequence"/>
</dbReference>
<organism evidence="2 3">
    <name type="scientific">Terriglobus aquaticus</name>
    <dbReference type="NCBI Taxonomy" id="940139"/>
    <lineage>
        <taxon>Bacteria</taxon>
        <taxon>Pseudomonadati</taxon>
        <taxon>Acidobacteriota</taxon>
        <taxon>Terriglobia</taxon>
        <taxon>Terriglobales</taxon>
        <taxon>Acidobacteriaceae</taxon>
        <taxon>Terriglobus</taxon>
    </lineage>
</organism>
<feature type="signal peptide" evidence="1">
    <location>
        <begin position="1"/>
        <end position="30"/>
    </location>
</feature>
<dbReference type="PANTHER" id="PTHR40616">
    <property type="entry name" value="LINALOOL DEHYDRATASE_ISOMERASE DOMAIN-CONTAINING PROTEIN"/>
    <property type="match status" value="1"/>
</dbReference>
<dbReference type="PANTHER" id="PTHR40616:SF1">
    <property type="entry name" value="LINALOOL DEHYDRATASE_ISOMERASE DOMAIN-CONTAINING PROTEIN"/>
    <property type="match status" value="1"/>
</dbReference>
<accession>A0ABW9KRH4</accession>
<evidence type="ECO:0000313" key="2">
    <source>
        <dbReference type="EMBL" id="MFN2977501.1"/>
    </source>
</evidence>
<dbReference type="EMBL" id="JBJYXY010000001">
    <property type="protein sequence ID" value="MFN2977501.1"/>
    <property type="molecule type" value="Genomic_DNA"/>
</dbReference>
<evidence type="ECO:0000313" key="3">
    <source>
        <dbReference type="Proteomes" id="UP001634747"/>
    </source>
</evidence>
<keyword evidence="3" id="KW-1185">Reference proteome</keyword>
<gene>
    <name evidence="2" type="ORF">ACK2TP_17145</name>
</gene>
<sequence>MNTLVRNCATLGAALLVAGSPALLQTSLHAQTPRHVTVKSLTPYQLDLYTRSMDLSAQAFDSTAHLIRRPTQSHSNSRGGYMVRESSWYALGLLMRDQPGDRELAATILRTVLANQYTTPGKKWYGTFKRTPEEPEPLVGEVQFRGYDPNWRHFIGTTFQMILIEYPDRIPADLAKALEQSIETAVTGEIQDGRLKESYSNIALMYGVEWEFAAQRSNNAEWKQKAAAWNAEVFRLFREHNTFYEYNAPTYYGVDLYGLQLWNRYGIAPATRQMGSTMQATLWRDIADFYNPLLRNLCGPYDRSYGMDMEKYVSVTGVWLRTVLPAKQAPLPEAPTLATDHVADLWFAPFLSILGTEIPADAMAKFRTFAGPHFITRTIDAQRTATASVGRDLIYGAEATSLTKDAGHATQFHPVTAQWRTPARSIGWIRLTQSPNIDAVADSKGITITTHGNVDFMLDAQGADAAAVQANTWTLPGLRVAVSTDGAVTSEPKQTEAGEPGVAVHFRNTNHIRLDFTRTR</sequence>
<evidence type="ECO:0000256" key="1">
    <source>
        <dbReference type="SAM" id="SignalP"/>
    </source>
</evidence>
<protein>
    <submittedName>
        <fullName evidence="2">Uncharacterized protein</fullName>
    </submittedName>
</protein>
<feature type="chain" id="PRO_5045656775" evidence="1">
    <location>
        <begin position="31"/>
        <end position="520"/>
    </location>
</feature>
<reference evidence="2 3" key="1">
    <citation type="submission" date="2024-12" db="EMBL/GenBank/DDBJ databases">
        <authorList>
            <person name="Lee Y."/>
        </authorList>
    </citation>
    <scope>NUCLEOTIDE SEQUENCE [LARGE SCALE GENOMIC DNA]</scope>
    <source>
        <strain evidence="2 3">03SUJ4</strain>
    </source>
</reference>
<name>A0ABW9KRH4_9BACT</name>
<comment type="caution">
    <text evidence="2">The sequence shown here is derived from an EMBL/GenBank/DDBJ whole genome shotgun (WGS) entry which is preliminary data.</text>
</comment>
<keyword evidence="1" id="KW-0732">Signal</keyword>
<proteinExistence type="predicted"/>